<dbReference type="RefSeq" id="WP_186876523.1">
    <property type="nucleotide sequence ID" value="NZ_JACOPF010000003.1"/>
</dbReference>
<name>A0A923LKB3_9FIRM</name>
<gene>
    <name evidence="1" type="ORF">H8S37_13140</name>
</gene>
<dbReference type="PANTHER" id="PTHR10000:SF8">
    <property type="entry name" value="HAD SUPERFAMILY HYDROLASE-LIKE, TYPE 3"/>
    <property type="match status" value="1"/>
</dbReference>
<dbReference type="Proteomes" id="UP000652477">
    <property type="component" value="Unassembled WGS sequence"/>
</dbReference>
<reference evidence="1" key="1">
    <citation type="submission" date="2020-08" db="EMBL/GenBank/DDBJ databases">
        <title>Genome public.</title>
        <authorList>
            <person name="Liu C."/>
            <person name="Sun Q."/>
        </authorList>
    </citation>
    <scope>NUCLEOTIDE SEQUENCE</scope>
    <source>
        <strain evidence="1">NSJ-55</strain>
    </source>
</reference>
<dbReference type="GO" id="GO:0005829">
    <property type="term" value="C:cytosol"/>
    <property type="evidence" value="ECO:0007669"/>
    <property type="project" value="TreeGrafter"/>
</dbReference>
<dbReference type="GO" id="GO:0000287">
    <property type="term" value="F:magnesium ion binding"/>
    <property type="evidence" value="ECO:0007669"/>
    <property type="project" value="TreeGrafter"/>
</dbReference>
<protein>
    <submittedName>
        <fullName evidence="1">HAD-IIB family hydrolase</fullName>
    </submittedName>
</protein>
<dbReference type="SUPFAM" id="SSF56784">
    <property type="entry name" value="HAD-like"/>
    <property type="match status" value="1"/>
</dbReference>
<dbReference type="Gene3D" id="3.40.50.1000">
    <property type="entry name" value="HAD superfamily/HAD-like"/>
    <property type="match status" value="1"/>
</dbReference>
<dbReference type="AlphaFoldDB" id="A0A923LKB3"/>
<evidence type="ECO:0000313" key="1">
    <source>
        <dbReference type="EMBL" id="MBC5689855.1"/>
    </source>
</evidence>
<accession>A0A923LKB3</accession>
<keyword evidence="2" id="KW-1185">Reference proteome</keyword>
<comment type="caution">
    <text evidence="1">The sequence shown here is derived from an EMBL/GenBank/DDBJ whole genome shotgun (WGS) entry which is preliminary data.</text>
</comment>
<dbReference type="InterPro" id="IPR006379">
    <property type="entry name" value="HAD-SF_hydro_IIB"/>
</dbReference>
<dbReference type="Pfam" id="PF08282">
    <property type="entry name" value="Hydrolase_3"/>
    <property type="match status" value="1"/>
</dbReference>
<dbReference type="EMBL" id="JACOPF010000003">
    <property type="protein sequence ID" value="MBC5689855.1"/>
    <property type="molecule type" value="Genomic_DNA"/>
</dbReference>
<dbReference type="GO" id="GO:0016791">
    <property type="term" value="F:phosphatase activity"/>
    <property type="evidence" value="ECO:0007669"/>
    <property type="project" value="UniProtKB-ARBA"/>
</dbReference>
<dbReference type="PROSITE" id="PS01229">
    <property type="entry name" value="COF_2"/>
    <property type="match status" value="1"/>
</dbReference>
<dbReference type="PANTHER" id="PTHR10000">
    <property type="entry name" value="PHOSPHOSERINE PHOSPHATASE"/>
    <property type="match status" value="1"/>
</dbReference>
<organism evidence="1 2">
    <name type="scientific">Mediterraneibacter hominis</name>
    <dbReference type="NCBI Taxonomy" id="2763054"/>
    <lineage>
        <taxon>Bacteria</taxon>
        <taxon>Bacillati</taxon>
        <taxon>Bacillota</taxon>
        <taxon>Clostridia</taxon>
        <taxon>Lachnospirales</taxon>
        <taxon>Lachnospiraceae</taxon>
        <taxon>Mediterraneibacter</taxon>
    </lineage>
</organism>
<dbReference type="Gene3D" id="3.30.1240.10">
    <property type="match status" value="1"/>
</dbReference>
<dbReference type="NCBIfam" id="TIGR01484">
    <property type="entry name" value="HAD-SF-IIB"/>
    <property type="match status" value="1"/>
</dbReference>
<evidence type="ECO:0000313" key="2">
    <source>
        <dbReference type="Proteomes" id="UP000652477"/>
    </source>
</evidence>
<sequence>MSTLYISDLDGTLFNKEKKISEKSTQLLNQCIASGMKFSVATARMPYGCDYRLEGIKLEISGILTNGVFLYDFQNKKYISVESINQESAEKVIRLMEEKGLSCFVYMYCKDGIHIYYGRRELEKQTQYYSERALKECAEVSFQKDMEDVSYRGEVFYITYSGQKEVLEPICDMLEGIAGINYSFYLNIYNGLYCLEIYSNKASKQAALLKLKKYVECDEIVVFGDNWNDVPMIEIADRSYAPENALEEIKDMVTGVIPSCNEDGVARFLSEEYKR</sequence>
<dbReference type="InterPro" id="IPR036412">
    <property type="entry name" value="HAD-like_sf"/>
</dbReference>
<keyword evidence="1" id="KW-0378">Hydrolase</keyword>
<proteinExistence type="predicted"/>
<dbReference type="InterPro" id="IPR023214">
    <property type="entry name" value="HAD_sf"/>
</dbReference>